<keyword evidence="5" id="KW-0547">Nucleotide-binding</keyword>
<keyword evidence="7" id="KW-1278">Translocase</keyword>
<proteinExistence type="inferred from homology"/>
<evidence type="ECO:0000256" key="3">
    <source>
        <dbReference type="ARBA" id="ARBA00022448"/>
    </source>
</evidence>
<dbReference type="InterPro" id="IPR050095">
    <property type="entry name" value="ECF_ABC_transporter_ATP-bd"/>
</dbReference>
<keyword evidence="6 10" id="KW-0067">ATP-binding</keyword>
<reference evidence="10 11" key="1">
    <citation type="submission" date="2018-12" db="EMBL/GenBank/DDBJ databases">
        <title>A novel vanA-carrying plasmid in a clinical isolate of Enterococcus avium.</title>
        <authorList>
            <person name="Bernasconi O.J."/>
            <person name="Luzzaro F."/>
            <person name="Endimiani A."/>
        </authorList>
    </citation>
    <scope>NUCLEOTIDE SEQUENCE [LARGE SCALE GENOMIC DNA]</scope>
    <source>
        <strain evidence="10 11">LC0559/18</strain>
    </source>
</reference>
<dbReference type="GO" id="GO:0005524">
    <property type="term" value="F:ATP binding"/>
    <property type="evidence" value="ECO:0007669"/>
    <property type="project" value="UniProtKB-KW"/>
</dbReference>
<dbReference type="SMART" id="SM00382">
    <property type="entry name" value="AAA"/>
    <property type="match status" value="1"/>
</dbReference>
<dbReference type="Proteomes" id="UP000288388">
    <property type="component" value="Unassembled WGS sequence"/>
</dbReference>
<dbReference type="Pfam" id="PF00005">
    <property type="entry name" value="ABC_tran"/>
    <property type="match status" value="1"/>
</dbReference>
<dbReference type="PANTHER" id="PTHR43553:SF24">
    <property type="entry name" value="ENERGY-COUPLING FACTOR TRANSPORTER ATP-BINDING PROTEIN ECFA1"/>
    <property type="match status" value="1"/>
</dbReference>
<evidence type="ECO:0000256" key="7">
    <source>
        <dbReference type="ARBA" id="ARBA00022967"/>
    </source>
</evidence>
<dbReference type="GO" id="GO:0042626">
    <property type="term" value="F:ATPase-coupled transmembrane transporter activity"/>
    <property type="evidence" value="ECO:0007669"/>
    <property type="project" value="TreeGrafter"/>
</dbReference>
<comment type="similarity">
    <text evidence="2">Belongs to the ABC transporter superfamily.</text>
</comment>
<evidence type="ECO:0000256" key="4">
    <source>
        <dbReference type="ARBA" id="ARBA00022475"/>
    </source>
</evidence>
<evidence type="ECO:0000256" key="5">
    <source>
        <dbReference type="ARBA" id="ARBA00022741"/>
    </source>
</evidence>
<dbReference type="RefSeq" id="WP_049221776.1">
    <property type="nucleotide sequence ID" value="NZ_JBDMGC010000061.1"/>
</dbReference>
<evidence type="ECO:0000256" key="6">
    <source>
        <dbReference type="ARBA" id="ARBA00022840"/>
    </source>
</evidence>
<evidence type="ECO:0000256" key="8">
    <source>
        <dbReference type="ARBA" id="ARBA00023136"/>
    </source>
</evidence>
<dbReference type="SUPFAM" id="SSF52540">
    <property type="entry name" value="P-loop containing nucleoside triphosphate hydrolases"/>
    <property type="match status" value="1"/>
</dbReference>
<dbReference type="AlphaFoldDB" id="A0A2N8PTT3"/>
<organism evidence="10 11">
    <name type="scientific">Enterococcus avium</name>
    <name type="common">Streptococcus avium</name>
    <dbReference type="NCBI Taxonomy" id="33945"/>
    <lineage>
        <taxon>Bacteria</taxon>
        <taxon>Bacillati</taxon>
        <taxon>Bacillota</taxon>
        <taxon>Bacilli</taxon>
        <taxon>Lactobacillales</taxon>
        <taxon>Enterococcaceae</taxon>
        <taxon>Enterococcus</taxon>
    </lineage>
</organism>
<evidence type="ECO:0000256" key="1">
    <source>
        <dbReference type="ARBA" id="ARBA00004202"/>
    </source>
</evidence>
<dbReference type="PROSITE" id="PS50893">
    <property type="entry name" value="ABC_TRANSPORTER_2"/>
    <property type="match status" value="1"/>
</dbReference>
<evidence type="ECO:0000313" key="11">
    <source>
        <dbReference type="Proteomes" id="UP000288388"/>
    </source>
</evidence>
<dbReference type="InterPro" id="IPR027417">
    <property type="entry name" value="P-loop_NTPase"/>
</dbReference>
<dbReference type="InterPro" id="IPR003439">
    <property type="entry name" value="ABC_transporter-like_ATP-bd"/>
</dbReference>
<evidence type="ECO:0000256" key="2">
    <source>
        <dbReference type="ARBA" id="ARBA00005417"/>
    </source>
</evidence>
<comment type="subcellular location">
    <subcellularLocation>
        <location evidence="1">Cell membrane</location>
        <topology evidence="1">Peripheral membrane protein</topology>
    </subcellularLocation>
</comment>
<name>A0A2N8PTT3_ENTAV</name>
<dbReference type="EMBL" id="RYZS01000002">
    <property type="protein sequence ID" value="RVU92552.1"/>
    <property type="molecule type" value="Genomic_DNA"/>
</dbReference>
<protein>
    <submittedName>
        <fullName evidence="10">Energy-coupling factor ABC transporter ATP-binding protein</fullName>
    </submittedName>
</protein>
<keyword evidence="8" id="KW-0472">Membrane</keyword>
<sequence length="265" mass="29822">MSFLTLENVSFSYPNGFEATQNVSVEFQLGEAVAIIGQNGAGKTTTVKLMNGLLRPTQGRVLIDGKETKGLTTAQMAKRVGYVFQNPDDQIFQDSIEKEIAFGPKKQKLAAEIVQTRVQEAAEACGLQDILQEHPYNLPYSKRKFITIAAVMAMDPEVVILDEPTAGQDRESTELLGKLIRLSTEKKKTVITITHDMEFVTKEFQRVLVFAEKQLQKEGTPREIFWDEELLQRSALKQPYICQLAKALDYQDVMTMAELEKRITA</sequence>
<accession>A0A2N8PTT3</accession>
<dbReference type="FunFam" id="3.40.50.300:FF:000224">
    <property type="entry name" value="Energy-coupling factor transporter ATP-binding protein EcfA"/>
    <property type="match status" value="1"/>
</dbReference>
<dbReference type="GO" id="GO:0043190">
    <property type="term" value="C:ATP-binding cassette (ABC) transporter complex"/>
    <property type="evidence" value="ECO:0007669"/>
    <property type="project" value="TreeGrafter"/>
</dbReference>
<dbReference type="PANTHER" id="PTHR43553">
    <property type="entry name" value="HEAVY METAL TRANSPORTER"/>
    <property type="match status" value="1"/>
</dbReference>
<feature type="domain" description="ABC transporter" evidence="9">
    <location>
        <begin position="4"/>
        <end position="237"/>
    </location>
</feature>
<dbReference type="InterPro" id="IPR003593">
    <property type="entry name" value="AAA+_ATPase"/>
</dbReference>
<dbReference type="Gene3D" id="3.40.50.300">
    <property type="entry name" value="P-loop containing nucleotide triphosphate hydrolases"/>
    <property type="match status" value="1"/>
</dbReference>
<evidence type="ECO:0000313" key="10">
    <source>
        <dbReference type="EMBL" id="RVU92552.1"/>
    </source>
</evidence>
<evidence type="ECO:0000259" key="9">
    <source>
        <dbReference type="PROSITE" id="PS50893"/>
    </source>
</evidence>
<keyword evidence="3" id="KW-0813">Transport</keyword>
<dbReference type="InterPro" id="IPR015856">
    <property type="entry name" value="ABC_transpr_CbiO/EcfA_su"/>
</dbReference>
<keyword evidence="4" id="KW-1003">Cell membrane</keyword>
<dbReference type="CDD" id="cd03225">
    <property type="entry name" value="ABC_cobalt_CbiO_domain1"/>
    <property type="match status" value="1"/>
</dbReference>
<comment type="caution">
    <text evidence="10">The sequence shown here is derived from an EMBL/GenBank/DDBJ whole genome shotgun (WGS) entry which is preliminary data.</text>
</comment>
<dbReference type="GO" id="GO:0016887">
    <property type="term" value="F:ATP hydrolysis activity"/>
    <property type="evidence" value="ECO:0007669"/>
    <property type="project" value="InterPro"/>
</dbReference>
<gene>
    <name evidence="10" type="ORF">EK398_18735</name>
</gene>